<evidence type="ECO:0000256" key="4">
    <source>
        <dbReference type="ARBA" id="ARBA00022490"/>
    </source>
</evidence>
<dbReference type="Pfam" id="PF05164">
    <property type="entry name" value="ZapA"/>
    <property type="match status" value="1"/>
</dbReference>
<evidence type="ECO:0000256" key="1">
    <source>
        <dbReference type="ARBA" id="ARBA00004496"/>
    </source>
</evidence>
<comment type="subunit">
    <text evidence="10">Homodimer. Interacts with FtsZ.</text>
</comment>
<dbReference type="InterPro" id="IPR042233">
    <property type="entry name" value="Cell_div_ZapA_N"/>
</dbReference>
<dbReference type="GO" id="GO:0005829">
    <property type="term" value="C:cytosol"/>
    <property type="evidence" value="ECO:0007669"/>
    <property type="project" value="TreeGrafter"/>
</dbReference>
<keyword evidence="4" id="KW-0963">Cytoplasm</keyword>
<dbReference type="GO" id="GO:0032153">
    <property type="term" value="C:cell division site"/>
    <property type="evidence" value="ECO:0007669"/>
    <property type="project" value="TreeGrafter"/>
</dbReference>
<name>A0AB38YF53_9GAMM</name>
<keyword evidence="5 12" id="KW-0132">Cell division</keyword>
<evidence type="ECO:0000256" key="8">
    <source>
        <dbReference type="ARBA" id="ARBA00023306"/>
    </source>
</evidence>
<keyword evidence="7" id="KW-0717">Septation</keyword>
<dbReference type="PANTHER" id="PTHR34981:SF1">
    <property type="entry name" value="CELL DIVISION PROTEIN ZAPA"/>
    <property type="match status" value="1"/>
</dbReference>
<dbReference type="InterPro" id="IPR036192">
    <property type="entry name" value="Cell_div_ZapA-like_sf"/>
</dbReference>
<dbReference type="EMBL" id="CP101717">
    <property type="protein sequence ID" value="WLD58014.1"/>
    <property type="molecule type" value="Genomic_DNA"/>
</dbReference>
<evidence type="ECO:0000256" key="10">
    <source>
        <dbReference type="ARBA" id="ARBA00026068"/>
    </source>
</evidence>
<dbReference type="RefSeq" id="WP_304995298.1">
    <property type="nucleotide sequence ID" value="NZ_CP101717.1"/>
</dbReference>
<gene>
    <name evidence="12" type="ORF">NFC81_15060</name>
</gene>
<comment type="function">
    <text evidence="9">Activator of cell division through the inhibition of FtsZ GTPase activity, therefore promoting FtsZ assembly into bundles of protofilaments necessary for the formation of the division Z ring. It is recruited early at mid-cell but it is not essential for cell division.</text>
</comment>
<dbReference type="GO" id="GO:0030428">
    <property type="term" value="C:cell septum"/>
    <property type="evidence" value="ECO:0007669"/>
    <property type="project" value="TreeGrafter"/>
</dbReference>
<evidence type="ECO:0000256" key="2">
    <source>
        <dbReference type="ARBA" id="ARBA00010074"/>
    </source>
</evidence>
<dbReference type="AlphaFoldDB" id="A0AB38YF53"/>
<protein>
    <recommendedName>
        <fullName evidence="3">Cell division protein ZapA</fullName>
    </recommendedName>
    <alternativeName>
        <fullName evidence="11">Z ring-associated protein ZapA</fullName>
    </alternativeName>
</protein>
<dbReference type="InterPro" id="IPR007838">
    <property type="entry name" value="Cell_div_ZapA-like"/>
</dbReference>
<evidence type="ECO:0000313" key="12">
    <source>
        <dbReference type="EMBL" id="WLD58014.1"/>
    </source>
</evidence>
<comment type="subcellular location">
    <subcellularLocation>
        <location evidence="1">Cytoplasm</location>
    </subcellularLocation>
</comment>
<reference evidence="12" key="1">
    <citation type="submission" date="2022-07" db="EMBL/GenBank/DDBJ databases">
        <title>Complete genome sequence of Salinispirillum sp. LH10-3-1 capable of multiple carbohydrate inversion isolated from a soda lake.</title>
        <authorList>
            <person name="Liu J."/>
            <person name="Zhai Y."/>
            <person name="Zhang H."/>
            <person name="Yang H."/>
            <person name="Qu J."/>
            <person name="Li J."/>
        </authorList>
    </citation>
    <scope>NUCLEOTIDE SEQUENCE</scope>
    <source>
        <strain evidence="12">LH 10-3-1</strain>
    </source>
</reference>
<evidence type="ECO:0000256" key="7">
    <source>
        <dbReference type="ARBA" id="ARBA00023210"/>
    </source>
</evidence>
<organism evidence="12">
    <name type="scientific">Salinispirillum sp. LH 10-3-1</name>
    <dbReference type="NCBI Taxonomy" id="2952525"/>
    <lineage>
        <taxon>Bacteria</taxon>
        <taxon>Pseudomonadati</taxon>
        <taxon>Pseudomonadota</taxon>
        <taxon>Gammaproteobacteria</taxon>
        <taxon>Oceanospirillales</taxon>
        <taxon>Saccharospirillaceae</taxon>
        <taxon>Salinispirillum</taxon>
    </lineage>
</organism>
<dbReference type="GO" id="GO:0043093">
    <property type="term" value="P:FtsZ-dependent cytokinesis"/>
    <property type="evidence" value="ECO:0007669"/>
    <property type="project" value="TreeGrafter"/>
</dbReference>
<evidence type="ECO:0000256" key="6">
    <source>
        <dbReference type="ARBA" id="ARBA00023054"/>
    </source>
</evidence>
<comment type="similarity">
    <text evidence="2">Belongs to the ZapA family. Type 1 subfamily.</text>
</comment>
<accession>A0AB38YF53</accession>
<proteinExistence type="inferred from homology"/>
<dbReference type="GO" id="GO:0000921">
    <property type="term" value="P:septin ring assembly"/>
    <property type="evidence" value="ECO:0007669"/>
    <property type="project" value="TreeGrafter"/>
</dbReference>
<dbReference type="Gene3D" id="1.20.5.50">
    <property type="match status" value="1"/>
</dbReference>
<evidence type="ECO:0000256" key="9">
    <source>
        <dbReference type="ARBA" id="ARBA00024910"/>
    </source>
</evidence>
<dbReference type="PANTHER" id="PTHR34981">
    <property type="entry name" value="CELL DIVISION PROTEIN ZAPA"/>
    <property type="match status" value="1"/>
</dbReference>
<dbReference type="GO" id="GO:0000917">
    <property type="term" value="P:division septum assembly"/>
    <property type="evidence" value="ECO:0007669"/>
    <property type="project" value="UniProtKB-KW"/>
</dbReference>
<evidence type="ECO:0000256" key="3">
    <source>
        <dbReference type="ARBA" id="ARBA00015195"/>
    </source>
</evidence>
<sequence>MKANNTVKLNILDRDYNVACPADAESDLRDAAQQLHNKMTEIKQSGKVFGVERIAVMAALNLIHELRQQQQANVASNDAVTRIINKIDDALDSEQD</sequence>
<dbReference type="Gene3D" id="3.30.160.880">
    <property type="entry name" value="Cell division protein ZapA protomer, N-terminal domain"/>
    <property type="match status" value="1"/>
</dbReference>
<dbReference type="SUPFAM" id="SSF102829">
    <property type="entry name" value="Cell division protein ZapA-like"/>
    <property type="match status" value="1"/>
</dbReference>
<keyword evidence="6" id="KW-0175">Coiled coil</keyword>
<keyword evidence="8" id="KW-0131">Cell cycle</keyword>
<evidence type="ECO:0000256" key="11">
    <source>
        <dbReference type="ARBA" id="ARBA00033158"/>
    </source>
</evidence>
<evidence type="ECO:0000256" key="5">
    <source>
        <dbReference type="ARBA" id="ARBA00022618"/>
    </source>
</evidence>